<feature type="transmembrane region" description="Helical" evidence="9">
    <location>
        <begin position="139"/>
        <end position="158"/>
    </location>
</feature>
<keyword evidence="3" id="KW-1003">Cell membrane</keyword>
<dbReference type="AlphaFoldDB" id="A0AAN0XV71"/>
<keyword evidence="6 9" id="KW-1133">Transmembrane helix</keyword>
<evidence type="ECO:0000256" key="2">
    <source>
        <dbReference type="ARBA" id="ARBA00022448"/>
    </source>
</evidence>
<keyword evidence="4" id="KW-0997">Cell inner membrane</keyword>
<feature type="transmembrane region" description="Helical" evidence="9">
    <location>
        <begin position="189"/>
        <end position="207"/>
    </location>
</feature>
<dbReference type="GO" id="GO:0005886">
    <property type="term" value="C:plasma membrane"/>
    <property type="evidence" value="ECO:0007669"/>
    <property type="project" value="UniProtKB-SubCell"/>
</dbReference>
<dbReference type="EMBL" id="CP016177">
    <property type="protein sequence ID" value="ANO33129.1"/>
    <property type="molecule type" value="Genomic_DNA"/>
</dbReference>
<proteinExistence type="inferred from homology"/>
<evidence type="ECO:0000313" key="10">
    <source>
        <dbReference type="EMBL" id="ANO33129.1"/>
    </source>
</evidence>
<evidence type="ECO:0000256" key="8">
    <source>
        <dbReference type="ARBA" id="ARBA00035655"/>
    </source>
</evidence>
<organism evidence="10 11">
    <name type="scientific">Vibrio breoganii</name>
    <dbReference type="NCBI Taxonomy" id="553239"/>
    <lineage>
        <taxon>Bacteria</taxon>
        <taxon>Pseudomonadati</taxon>
        <taxon>Pseudomonadota</taxon>
        <taxon>Gammaproteobacteria</taxon>
        <taxon>Vibrionales</taxon>
        <taxon>Vibrionaceae</taxon>
        <taxon>Vibrio</taxon>
    </lineage>
</organism>
<feature type="transmembrane region" description="Helical" evidence="9">
    <location>
        <begin position="250"/>
        <end position="272"/>
    </location>
</feature>
<dbReference type="Proteomes" id="UP000092018">
    <property type="component" value="Chromosome 1"/>
</dbReference>
<evidence type="ECO:0000256" key="9">
    <source>
        <dbReference type="SAM" id="Phobius"/>
    </source>
</evidence>
<keyword evidence="2" id="KW-0813">Transport</keyword>
<comment type="similarity">
    <text evidence="8">Belongs to the TsuA/YedE (TC 9.B.102) family.</text>
</comment>
<evidence type="ECO:0000256" key="3">
    <source>
        <dbReference type="ARBA" id="ARBA00022475"/>
    </source>
</evidence>
<comment type="subcellular location">
    <subcellularLocation>
        <location evidence="1">Cell inner membrane</location>
        <topology evidence="1">Multi-pass membrane protein</topology>
    </subcellularLocation>
</comment>
<dbReference type="PANTHER" id="PTHR30574">
    <property type="entry name" value="INNER MEMBRANE PROTEIN YEDE"/>
    <property type="match status" value="1"/>
</dbReference>
<feature type="transmembrane region" description="Helical" evidence="9">
    <location>
        <begin position="48"/>
        <end position="69"/>
    </location>
</feature>
<evidence type="ECO:0000256" key="1">
    <source>
        <dbReference type="ARBA" id="ARBA00004429"/>
    </source>
</evidence>
<reference evidence="10 11" key="1">
    <citation type="submission" date="2016-06" db="EMBL/GenBank/DDBJ databases">
        <title>Adaptive Radiation by Waves of Gene Transfer Leads to Fine-Scale Resource Partitioning in Marine Microbes.</title>
        <authorList>
            <person name="Hehemann J.-H."/>
            <person name="Arevalo P."/>
            <person name="Datta M.S."/>
            <person name="Yu X."/>
            <person name="Corzett C."/>
            <person name="Henschel A."/>
            <person name="Preheim S.P."/>
            <person name="Timberlake S."/>
            <person name="Alm E.J."/>
            <person name="Polz M.F."/>
        </authorList>
    </citation>
    <scope>NUCLEOTIDE SEQUENCE [LARGE SCALE GENOMIC DNA]</scope>
    <source>
        <strain evidence="10 11">FF50</strain>
    </source>
</reference>
<dbReference type="PANTHER" id="PTHR30574:SF1">
    <property type="entry name" value="SULPHUR TRANSPORT DOMAIN-CONTAINING PROTEIN"/>
    <property type="match status" value="1"/>
</dbReference>
<feature type="transmembrane region" description="Helical" evidence="9">
    <location>
        <begin position="114"/>
        <end position="132"/>
    </location>
</feature>
<accession>A0AAN0XV71</accession>
<dbReference type="Pfam" id="PF04143">
    <property type="entry name" value="Sulf_transp"/>
    <property type="match status" value="2"/>
</dbReference>
<keyword evidence="7 9" id="KW-0472">Membrane</keyword>
<evidence type="ECO:0000313" key="11">
    <source>
        <dbReference type="Proteomes" id="UP000092018"/>
    </source>
</evidence>
<evidence type="ECO:0000256" key="5">
    <source>
        <dbReference type="ARBA" id="ARBA00022692"/>
    </source>
</evidence>
<evidence type="ECO:0008006" key="12">
    <source>
        <dbReference type="Google" id="ProtNLM"/>
    </source>
</evidence>
<sequence length="274" mass="29783">MVRGVKEARDGNPMFLIAIIFSGTFSWLSIGLIYVVTEQNLFTTYLPSWHFAVGGILFGLGAALNQGCGVSTISRLARGQLVMLATIAGWIVAWIAFSTLMVDIKPNRYEMPVAIQYSALIVGSILLGLFIFRLNKASQILWLSMLAIGFMAGCIFVFEPHWTPSGLLKDVSFYVWNDAEHLWPSAERFMLIACLVLGMLIAAIATQSFRLQTAKMKRYLWHLGSGCLMGFGAVLAGGGNDTQLLVALPALSPAGVVAVLSIIVGIYTGTLLKR</sequence>
<evidence type="ECO:0000256" key="4">
    <source>
        <dbReference type="ARBA" id="ARBA00022519"/>
    </source>
</evidence>
<evidence type="ECO:0000256" key="7">
    <source>
        <dbReference type="ARBA" id="ARBA00023136"/>
    </source>
</evidence>
<gene>
    <name evidence="10" type="ORF">A6E01_07855</name>
</gene>
<protein>
    <recommendedName>
        <fullName evidence="12">Sulphur transport domain-containing protein</fullName>
    </recommendedName>
</protein>
<dbReference type="InterPro" id="IPR007272">
    <property type="entry name" value="Sulf_transp_TsuA/YedE"/>
</dbReference>
<feature type="transmembrane region" description="Helical" evidence="9">
    <location>
        <begin position="219"/>
        <end position="238"/>
    </location>
</feature>
<dbReference type="KEGG" id="vbr:A6E01_07855"/>
<keyword evidence="5 9" id="KW-0812">Transmembrane</keyword>
<feature type="transmembrane region" description="Helical" evidence="9">
    <location>
        <begin position="81"/>
        <end position="102"/>
    </location>
</feature>
<dbReference type="RefSeq" id="WP_065210007.1">
    <property type="nucleotide sequence ID" value="NZ_CP016177.1"/>
</dbReference>
<feature type="transmembrane region" description="Helical" evidence="9">
    <location>
        <begin position="12"/>
        <end position="36"/>
    </location>
</feature>
<name>A0AAN0XV71_9VIBR</name>
<evidence type="ECO:0000256" key="6">
    <source>
        <dbReference type="ARBA" id="ARBA00022989"/>
    </source>
</evidence>